<feature type="region of interest" description="Disordered" evidence="1">
    <location>
        <begin position="31"/>
        <end position="64"/>
    </location>
</feature>
<reference evidence="2 3" key="1">
    <citation type="journal article" date="2015" name="Nature">
        <title>rRNA introns, odd ribosomes, and small enigmatic genomes across a large radiation of phyla.</title>
        <authorList>
            <person name="Brown C.T."/>
            <person name="Hug L.A."/>
            <person name="Thomas B.C."/>
            <person name="Sharon I."/>
            <person name="Castelle C.J."/>
            <person name="Singh A."/>
            <person name="Wilkins M.J."/>
            <person name="Williams K.H."/>
            <person name="Banfield J.F."/>
        </authorList>
    </citation>
    <scope>NUCLEOTIDE SEQUENCE [LARGE SCALE GENOMIC DNA]</scope>
</reference>
<name>A0A0G0ZBG1_UNCKA</name>
<evidence type="ECO:0000313" key="3">
    <source>
        <dbReference type="Proteomes" id="UP000034507"/>
    </source>
</evidence>
<accession>A0A0G0ZBG1</accession>
<organism evidence="2 3">
    <name type="scientific">candidate division WWE3 bacterium GW2011_GWC1_41_7</name>
    <dbReference type="NCBI Taxonomy" id="1619119"/>
    <lineage>
        <taxon>Bacteria</taxon>
        <taxon>Katanobacteria</taxon>
    </lineage>
</organism>
<evidence type="ECO:0000313" key="2">
    <source>
        <dbReference type="EMBL" id="KKS19401.1"/>
    </source>
</evidence>
<feature type="compositionally biased region" description="Basic and acidic residues" evidence="1">
    <location>
        <begin position="33"/>
        <end position="48"/>
    </location>
</feature>
<dbReference type="Proteomes" id="UP000034507">
    <property type="component" value="Unassembled WGS sequence"/>
</dbReference>
<gene>
    <name evidence="2" type="ORF">UU77_C0049G0004</name>
</gene>
<protein>
    <submittedName>
        <fullName evidence="2">Uncharacterized protein</fullName>
    </submittedName>
</protein>
<evidence type="ECO:0000256" key="1">
    <source>
        <dbReference type="SAM" id="MobiDB-lite"/>
    </source>
</evidence>
<comment type="caution">
    <text evidence="2">The sequence shown here is derived from an EMBL/GenBank/DDBJ whole genome shotgun (WGS) entry which is preliminary data.</text>
</comment>
<proteinExistence type="predicted"/>
<dbReference type="EMBL" id="LCBX01000049">
    <property type="protein sequence ID" value="KKS19401.1"/>
    <property type="molecule type" value="Genomic_DNA"/>
</dbReference>
<sequence length="64" mass="7029">MAAKVDKKNEMVLLPIPVLLARISRLKGLMKPEMTEEEKKESGTKEEVETIADDAPGNLHNGIA</sequence>
<dbReference type="AlphaFoldDB" id="A0A0G0ZBG1"/>